<accession>A0AA95SH26</accession>
<dbReference type="PANTHER" id="PTHR46825:SF11">
    <property type="entry name" value="PENICILLIN-BINDING PROTEIN 4"/>
    <property type="match status" value="1"/>
</dbReference>
<organism evidence="4 5">
    <name type="scientific">Neobacillus novalis</name>
    <dbReference type="NCBI Taxonomy" id="220687"/>
    <lineage>
        <taxon>Bacteria</taxon>
        <taxon>Bacillati</taxon>
        <taxon>Bacillota</taxon>
        <taxon>Bacilli</taxon>
        <taxon>Bacillales</taxon>
        <taxon>Bacillaceae</taxon>
        <taxon>Neobacillus</taxon>
    </lineage>
</organism>
<dbReference type="Pfam" id="PF00144">
    <property type="entry name" value="Beta-lactamase"/>
    <property type="match status" value="1"/>
</dbReference>
<dbReference type="Proteomes" id="UP001178288">
    <property type="component" value="Chromosome"/>
</dbReference>
<name>A0AA95SH26_9BACI</name>
<dbReference type="GO" id="GO:0016020">
    <property type="term" value="C:membrane"/>
    <property type="evidence" value="ECO:0007669"/>
    <property type="project" value="UniProtKB-SubCell"/>
</dbReference>
<evidence type="ECO:0000256" key="1">
    <source>
        <dbReference type="ARBA" id="ARBA00004370"/>
    </source>
</evidence>
<dbReference type="EMBL" id="CP126114">
    <property type="protein sequence ID" value="WHY86606.1"/>
    <property type="molecule type" value="Genomic_DNA"/>
</dbReference>
<dbReference type="InterPro" id="IPR050491">
    <property type="entry name" value="AmpC-like"/>
</dbReference>
<dbReference type="InterPro" id="IPR012338">
    <property type="entry name" value="Beta-lactam/transpept-like"/>
</dbReference>
<keyword evidence="5" id="KW-1185">Reference proteome</keyword>
<evidence type="ECO:0000259" key="3">
    <source>
        <dbReference type="Pfam" id="PF00144"/>
    </source>
</evidence>
<dbReference type="GO" id="GO:0016787">
    <property type="term" value="F:hydrolase activity"/>
    <property type="evidence" value="ECO:0007669"/>
    <property type="project" value="UniProtKB-KW"/>
</dbReference>
<evidence type="ECO:0000313" key="5">
    <source>
        <dbReference type="Proteomes" id="UP001178288"/>
    </source>
</evidence>
<feature type="domain" description="Beta-lactamase-related" evidence="3">
    <location>
        <begin position="11"/>
        <end position="309"/>
    </location>
</feature>
<sequence>METKINLLNKYMDALAAHNYFNGAVLVGYKGEVLLKKGYGLSSFQYDVPNTPSTRFRIGSLTKAFTAMAILKLHAKVVLDLDDSINRILPDYPNGSLITIRHLLNQSSGIPSFTSTPEYWTKSMRLPADLNEIIEDFKEMPLEFTPGTDMNYSNSGYLLLTAIIEKVSGVTFDDYLQNEIFDKLELTDTGVDNGRTIVKSLAQGHTVWEKVIHTEHIDMSFPLGAYGMYSTALDLYRWCQALMDNSLIDQDLQEQMFTSLNGYGFGWFIEDGASKEVSHFGDINGFVNHLVVYPDEELVVIVLSNINITPVTQISSDLINIVFGKKVEGIQPFKPVGLESENLVGTYLNGEETLSIHFDKELYAVVPKMYGVPYKFKLVPIEANQEKVICKSDFIHDTYTFHLIEKRMPQSIELIDSYGAKKVYVKSK</sequence>
<dbReference type="KEGG" id="nnv:QNH39_01550"/>
<gene>
    <name evidence="4" type="ORF">QNH39_01550</name>
</gene>
<dbReference type="AlphaFoldDB" id="A0AA95SH26"/>
<dbReference type="Gene3D" id="3.40.710.10">
    <property type="entry name" value="DD-peptidase/beta-lactamase superfamily"/>
    <property type="match status" value="1"/>
</dbReference>
<keyword evidence="4" id="KW-0378">Hydrolase</keyword>
<protein>
    <submittedName>
        <fullName evidence="4">Serine hydrolase domain-containing protein</fullName>
        <ecNumber evidence="4">3.1.1.103</ecNumber>
    </submittedName>
</protein>
<dbReference type="RefSeq" id="WP_066095090.1">
    <property type="nucleotide sequence ID" value="NZ_CP126114.1"/>
</dbReference>
<evidence type="ECO:0000313" key="4">
    <source>
        <dbReference type="EMBL" id="WHY86606.1"/>
    </source>
</evidence>
<dbReference type="PANTHER" id="PTHR46825">
    <property type="entry name" value="D-ALANYL-D-ALANINE-CARBOXYPEPTIDASE/ENDOPEPTIDASE AMPH"/>
    <property type="match status" value="1"/>
</dbReference>
<comment type="subcellular location">
    <subcellularLocation>
        <location evidence="1">Membrane</location>
    </subcellularLocation>
</comment>
<dbReference type="SUPFAM" id="SSF56601">
    <property type="entry name" value="beta-lactamase/transpeptidase-like"/>
    <property type="match status" value="1"/>
</dbReference>
<dbReference type="EC" id="3.1.1.103" evidence="4"/>
<evidence type="ECO:0000256" key="2">
    <source>
        <dbReference type="ARBA" id="ARBA00023136"/>
    </source>
</evidence>
<keyword evidence="2" id="KW-0472">Membrane</keyword>
<proteinExistence type="predicted"/>
<dbReference type="InterPro" id="IPR001466">
    <property type="entry name" value="Beta-lactam-related"/>
</dbReference>
<reference evidence="4" key="1">
    <citation type="submission" date="2023-05" db="EMBL/GenBank/DDBJ databases">
        <title>Comparative genomics of Bacillaceae isolates and their secondary metabolite potential.</title>
        <authorList>
            <person name="Song L."/>
            <person name="Nielsen L.J."/>
            <person name="Mohite O."/>
            <person name="Xu X."/>
            <person name="Weber T."/>
            <person name="Kovacs A.T."/>
        </authorList>
    </citation>
    <scope>NUCLEOTIDE SEQUENCE</scope>
    <source>
        <strain evidence="4">XLM17</strain>
    </source>
</reference>